<keyword evidence="4 9" id="KW-0812">Transmembrane</keyword>
<evidence type="ECO:0000256" key="2">
    <source>
        <dbReference type="ARBA" id="ARBA00022448"/>
    </source>
</evidence>
<gene>
    <name evidence="16" type="ORF">ABB22_10945</name>
</gene>
<evidence type="ECO:0000256" key="8">
    <source>
        <dbReference type="ARBA" id="ARBA00023237"/>
    </source>
</evidence>
<dbReference type="PANTHER" id="PTHR47234:SF3">
    <property type="entry name" value="SECRETIN_TONB SHORT N-TERMINAL DOMAIN-CONTAINING PROTEIN"/>
    <property type="match status" value="1"/>
</dbReference>
<dbReference type="InterPro" id="IPR012910">
    <property type="entry name" value="Plug_dom"/>
</dbReference>
<sequence length="801" mass="84543">MKTSALRNAISIALFATLSGNAGIALAREPTPEATRADAEQEDGAGQGTTAASSPSKPASRKEATATELETVTVTGTRIRGGTTPSPVIAIGSEQIRQEGFADLGAVIRSVPQNFRGGQNPGVIGAAAGVGNQDLTGGASLNLRGLGADASLTLLNGRRLAYDGFSQAVDISAIPVEAVERLEIVPDGASAIYGSDAVGGVANVILKRDFDGVALGVRHGGATDGGLGTREYSAIAGAQWASGGLIATFKDTASDPLYARQRSYTRHLVEPYTIHGGSNARSGLLSIHQAVAEVAELRLDALRTKRDMERYVSQGAAYYRYTPDTSITLVSPSIVFFVGSDWSLTLGGTHGTDENIDERYLVSAAGSRLVTQTCHCNRSRSYEIGAEGPVFATGGGEARLAVGAGSREDAFNYRPRVAGTSYGGEERARSAYAELSLPVVAPSMGMDGIRRLEFSAALRGEDYASFGAVTTPKLGVIYDPNAHLTFKASWGRSFKAPTLLQRYQDRMAYLWSASAVGAVGTPADATVLMSYGGNADLQPERARTWSASLAVHPQALPGLEAEVTWFDIDYADRVVEPVSYPQALSNPAYAEFVDRAPTPEQVARLLAAYNSAFYNLTGAPYDPAKVVAIIRDQYVNAARQRIRGVDLSTSYRFDLERGQLAIRGSSSWLDSTQRTSAGQPVNALAGTVANPARFNGRIGAVWMSGGLTASAFANHASGVTSRRGTVSSKGASFTTLDTNLGYEIAAQGRVFPAMSFDLSVQNLLNRAPPLYAPAVATYVPYDATNYSAIGRFVSASVSMRW</sequence>
<accession>A0ABR5NJD4</accession>
<keyword evidence="7 9" id="KW-0472">Membrane</keyword>
<dbReference type="InterPro" id="IPR000531">
    <property type="entry name" value="Beta-barrel_TonB"/>
</dbReference>
<evidence type="ECO:0000256" key="12">
    <source>
        <dbReference type="SAM" id="MobiDB-lite"/>
    </source>
</evidence>
<reference evidence="16 17" key="1">
    <citation type="submission" date="2015-05" db="EMBL/GenBank/DDBJ databases">
        <title>Genome sequencing and analysis of members of genus Stenotrophomonas.</title>
        <authorList>
            <person name="Patil P.P."/>
            <person name="Midha S."/>
            <person name="Patil P.B."/>
        </authorList>
    </citation>
    <scope>NUCLEOTIDE SEQUENCE [LARGE SCALE GENOMIC DNA]</scope>
    <source>
        <strain evidence="16 17">DSM 12575</strain>
    </source>
</reference>
<comment type="caution">
    <text evidence="16">The sequence shown here is derived from an EMBL/GenBank/DDBJ whole genome shotgun (WGS) entry which is preliminary data.</text>
</comment>
<evidence type="ECO:0000256" key="4">
    <source>
        <dbReference type="ARBA" id="ARBA00022692"/>
    </source>
</evidence>
<dbReference type="PANTHER" id="PTHR47234">
    <property type="match status" value="1"/>
</dbReference>
<evidence type="ECO:0000256" key="3">
    <source>
        <dbReference type="ARBA" id="ARBA00022452"/>
    </source>
</evidence>
<proteinExistence type="inferred from homology"/>
<name>A0ABR5NJD4_9GAMM</name>
<evidence type="ECO:0000313" key="17">
    <source>
        <dbReference type="Proteomes" id="UP000050902"/>
    </source>
</evidence>
<keyword evidence="16" id="KW-0675">Receptor</keyword>
<dbReference type="SUPFAM" id="SSF56935">
    <property type="entry name" value="Porins"/>
    <property type="match status" value="1"/>
</dbReference>
<feature type="domain" description="TonB-dependent receptor-like beta-barrel" evidence="14">
    <location>
        <begin position="341"/>
        <end position="763"/>
    </location>
</feature>
<keyword evidence="5 13" id="KW-0732">Signal</keyword>
<feature type="domain" description="TonB-dependent receptor plug" evidence="15">
    <location>
        <begin position="83"/>
        <end position="201"/>
    </location>
</feature>
<feature type="short sequence motif" description="TonB box" evidence="10">
    <location>
        <begin position="71"/>
        <end position="77"/>
    </location>
</feature>
<dbReference type="Pfam" id="PF07715">
    <property type="entry name" value="Plug"/>
    <property type="match status" value="1"/>
</dbReference>
<evidence type="ECO:0000256" key="9">
    <source>
        <dbReference type="PROSITE-ProRule" id="PRU01360"/>
    </source>
</evidence>
<organism evidence="16 17">
    <name type="scientific">Stenotrophomonas nitritireducens</name>
    <dbReference type="NCBI Taxonomy" id="83617"/>
    <lineage>
        <taxon>Bacteria</taxon>
        <taxon>Pseudomonadati</taxon>
        <taxon>Pseudomonadota</taxon>
        <taxon>Gammaproteobacteria</taxon>
        <taxon>Lysobacterales</taxon>
        <taxon>Lysobacteraceae</taxon>
        <taxon>Stenotrophomonas</taxon>
    </lineage>
</organism>
<keyword evidence="3 9" id="KW-1134">Transmembrane beta strand</keyword>
<evidence type="ECO:0000256" key="6">
    <source>
        <dbReference type="ARBA" id="ARBA00023077"/>
    </source>
</evidence>
<evidence type="ECO:0000256" key="13">
    <source>
        <dbReference type="SAM" id="SignalP"/>
    </source>
</evidence>
<feature type="region of interest" description="Disordered" evidence="12">
    <location>
        <begin position="28"/>
        <end position="68"/>
    </location>
</feature>
<evidence type="ECO:0000313" key="16">
    <source>
        <dbReference type="EMBL" id="KRG56942.1"/>
    </source>
</evidence>
<evidence type="ECO:0000256" key="5">
    <source>
        <dbReference type="ARBA" id="ARBA00022729"/>
    </source>
</evidence>
<dbReference type="PROSITE" id="PS52016">
    <property type="entry name" value="TONB_DEPENDENT_REC_3"/>
    <property type="match status" value="1"/>
</dbReference>
<dbReference type="Proteomes" id="UP000050902">
    <property type="component" value="Unassembled WGS sequence"/>
</dbReference>
<evidence type="ECO:0000256" key="10">
    <source>
        <dbReference type="PROSITE-ProRule" id="PRU10143"/>
    </source>
</evidence>
<evidence type="ECO:0000256" key="1">
    <source>
        <dbReference type="ARBA" id="ARBA00004571"/>
    </source>
</evidence>
<keyword evidence="8 9" id="KW-0998">Cell outer membrane</keyword>
<evidence type="ECO:0000259" key="15">
    <source>
        <dbReference type="Pfam" id="PF07715"/>
    </source>
</evidence>
<dbReference type="InterPro" id="IPR039426">
    <property type="entry name" value="TonB-dep_rcpt-like"/>
</dbReference>
<dbReference type="InterPro" id="IPR010916">
    <property type="entry name" value="TonB_box_CS"/>
</dbReference>
<dbReference type="RefSeq" id="WP_055766162.1">
    <property type="nucleotide sequence ID" value="NZ_LDJG01000015.1"/>
</dbReference>
<feature type="signal peptide" evidence="13">
    <location>
        <begin position="1"/>
        <end position="27"/>
    </location>
</feature>
<dbReference type="EMBL" id="LDJG01000015">
    <property type="protein sequence ID" value="KRG56942.1"/>
    <property type="molecule type" value="Genomic_DNA"/>
</dbReference>
<comment type="similarity">
    <text evidence="9 11">Belongs to the TonB-dependent receptor family.</text>
</comment>
<protein>
    <submittedName>
        <fullName evidence="16">TonB-dependent receptor</fullName>
    </submittedName>
</protein>
<comment type="subcellular location">
    <subcellularLocation>
        <location evidence="1 9">Cell outer membrane</location>
        <topology evidence="1 9">Multi-pass membrane protein</topology>
    </subcellularLocation>
</comment>
<evidence type="ECO:0000256" key="7">
    <source>
        <dbReference type="ARBA" id="ARBA00023136"/>
    </source>
</evidence>
<keyword evidence="17" id="KW-1185">Reference proteome</keyword>
<dbReference type="Gene3D" id="2.40.170.20">
    <property type="entry name" value="TonB-dependent receptor, beta-barrel domain"/>
    <property type="match status" value="1"/>
</dbReference>
<dbReference type="Pfam" id="PF00593">
    <property type="entry name" value="TonB_dep_Rec_b-barrel"/>
    <property type="match status" value="1"/>
</dbReference>
<dbReference type="InterPro" id="IPR036942">
    <property type="entry name" value="Beta-barrel_TonB_sf"/>
</dbReference>
<dbReference type="Gene3D" id="2.170.130.10">
    <property type="entry name" value="TonB-dependent receptor, plug domain"/>
    <property type="match status" value="1"/>
</dbReference>
<keyword evidence="6 10" id="KW-0798">TonB box</keyword>
<feature type="chain" id="PRO_5046618279" evidence="13">
    <location>
        <begin position="28"/>
        <end position="801"/>
    </location>
</feature>
<keyword evidence="2 9" id="KW-0813">Transport</keyword>
<dbReference type="InterPro" id="IPR037066">
    <property type="entry name" value="Plug_dom_sf"/>
</dbReference>
<evidence type="ECO:0000259" key="14">
    <source>
        <dbReference type="Pfam" id="PF00593"/>
    </source>
</evidence>
<evidence type="ECO:0000256" key="11">
    <source>
        <dbReference type="RuleBase" id="RU003357"/>
    </source>
</evidence>
<dbReference type="PROSITE" id="PS00430">
    <property type="entry name" value="TONB_DEPENDENT_REC_1"/>
    <property type="match status" value="1"/>
</dbReference>